<protein>
    <recommendedName>
        <fullName evidence="4">Ribbon-helix-helix protein, copG family</fullName>
    </recommendedName>
</protein>
<evidence type="ECO:0000256" key="1">
    <source>
        <dbReference type="SAM" id="MobiDB-lite"/>
    </source>
</evidence>
<keyword evidence="3" id="KW-1185">Reference proteome</keyword>
<organism evidence="2 3">
    <name type="scientific">Streptomyces mirabilis</name>
    <dbReference type="NCBI Taxonomy" id="68239"/>
    <lineage>
        <taxon>Bacteria</taxon>
        <taxon>Bacillati</taxon>
        <taxon>Actinomycetota</taxon>
        <taxon>Actinomycetes</taxon>
        <taxon>Kitasatosporales</taxon>
        <taxon>Streptomycetaceae</taxon>
        <taxon>Streptomyces</taxon>
    </lineage>
</organism>
<feature type="compositionally biased region" description="Low complexity" evidence="1">
    <location>
        <begin position="7"/>
        <end position="20"/>
    </location>
</feature>
<comment type="caution">
    <text evidence="2">The sequence shown here is derived from an EMBL/GenBank/DDBJ whole genome shotgun (WGS) entry which is preliminary data.</text>
</comment>
<geneLocation type="plasmid" evidence="2">
    <name>unnamed1</name>
</geneLocation>
<reference evidence="2 3" key="1">
    <citation type="submission" date="2023-02" db="EMBL/GenBank/DDBJ databases">
        <authorList>
            <person name="Maleckis M."/>
        </authorList>
    </citation>
    <scope>NUCLEOTIDE SEQUENCE [LARGE SCALE GENOMIC DNA]</scope>
    <source>
        <strain evidence="2 3">P8-A2</strain>
        <plasmid evidence="2">unnamed1</plasmid>
    </source>
</reference>
<feature type="region of interest" description="Disordered" evidence="1">
    <location>
        <begin position="1"/>
        <end position="26"/>
    </location>
</feature>
<keyword evidence="2" id="KW-0614">Plasmid</keyword>
<sequence length="89" mass="9911">MPEKTETSATPSATATPTHTQSVNRLSININEDTAAKLRWQKEHKGISITETIRRAVALLDLVERETAEGSEVLLKSRDGKSVRQLWLV</sequence>
<evidence type="ECO:0008006" key="4">
    <source>
        <dbReference type="Google" id="ProtNLM"/>
    </source>
</evidence>
<gene>
    <name evidence="2" type="ORF">PU648_56805</name>
</gene>
<dbReference type="Proteomes" id="UP001257627">
    <property type="component" value="Unassembled WGS sequence"/>
</dbReference>
<dbReference type="RefSeq" id="WP_266944540.1">
    <property type="nucleotide sequence ID" value="NZ_JAPEMK010000002.1"/>
</dbReference>
<dbReference type="EMBL" id="JARAKF010000003">
    <property type="protein sequence ID" value="MDU9001524.1"/>
    <property type="molecule type" value="Genomic_DNA"/>
</dbReference>
<name>A0ABU3V5R7_9ACTN</name>
<evidence type="ECO:0000313" key="3">
    <source>
        <dbReference type="Proteomes" id="UP001257627"/>
    </source>
</evidence>
<accession>A0ABU3V5R7</accession>
<proteinExistence type="predicted"/>
<evidence type="ECO:0000313" key="2">
    <source>
        <dbReference type="EMBL" id="MDU9001524.1"/>
    </source>
</evidence>